<dbReference type="EMBL" id="FCOM02000001">
    <property type="protein sequence ID" value="SAL12720.1"/>
    <property type="molecule type" value="Genomic_DNA"/>
</dbReference>
<protein>
    <submittedName>
        <fullName evidence="1">Uncharacterized protein</fullName>
    </submittedName>
</protein>
<organism evidence="1 2">
    <name type="scientific">Caballeronia arvi</name>
    <dbReference type="NCBI Taxonomy" id="1777135"/>
    <lineage>
        <taxon>Bacteria</taxon>
        <taxon>Pseudomonadati</taxon>
        <taxon>Pseudomonadota</taxon>
        <taxon>Betaproteobacteria</taxon>
        <taxon>Burkholderiales</taxon>
        <taxon>Burkholderiaceae</taxon>
        <taxon>Caballeronia</taxon>
    </lineage>
</organism>
<dbReference type="AlphaFoldDB" id="A0A158F138"/>
<reference evidence="1" key="1">
    <citation type="submission" date="2016-01" db="EMBL/GenBank/DDBJ databases">
        <authorList>
            <person name="Peeters C."/>
        </authorList>
    </citation>
    <scope>NUCLEOTIDE SEQUENCE [LARGE SCALE GENOMIC DNA]</scope>
    <source>
        <strain evidence="1">LMG 29317</strain>
    </source>
</reference>
<comment type="caution">
    <text evidence="1">The sequence shown here is derived from an EMBL/GenBank/DDBJ whole genome shotgun (WGS) entry which is preliminary data.</text>
</comment>
<sequence>MKSLKAQIASVTDRENLIYEIWHESRQVAEISKEPGRDYEIEIYPAANNGAWHFDLHEFKAMLEDGVKELASNPQ</sequence>
<gene>
    <name evidence="1" type="ORF">AWB74_00256</name>
</gene>
<keyword evidence="2" id="KW-1185">Reference proteome</keyword>
<accession>A0A158F138</accession>
<dbReference type="Proteomes" id="UP000055019">
    <property type="component" value="Unassembled WGS sequence"/>
</dbReference>
<dbReference type="RefSeq" id="WP_061144950.1">
    <property type="nucleotide sequence ID" value="NZ_FCOM02000001.1"/>
</dbReference>
<proteinExistence type="predicted"/>
<dbReference type="OrthoDB" id="21571at2"/>
<evidence type="ECO:0000313" key="1">
    <source>
        <dbReference type="EMBL" id="SAL12720.1"/>
    </source>
</evidence>
<name>A0A158F138_9BURK</name>
<evidence type="ECO:0000313" key="2">
    <source>
        <dbReference type="Proteomes" id="UP000055019"/>
    </source>
</evidence>